<accession>A0A6A8M548</accession>
<dbReference type="RefSeq" id="WP_154571947.1">
    <property type="nucleotide sequence ID" value="NZ_VUNB01000002.1"/>
</dbReference>
<dbReference type="PROSITE" id="PS00552">
    <property type="entry name" value="HTH_MERR_1"/>
    <property type="match status" value="1"/>
</dbReference>
<dbReference type="Gene3D" id="1.10.1660.10">
    <property type="match status" value="1"/>
</dbReference>
<dbReference type="InterPro" id="IPR000551">
    <property type="entry name" value="MerR-type_HTH_dom"/>
</dbReference>
<reference evidence="5" key="1">
    <citation type="submission" date="2019-09" db="EMBL/GenBank/DDBJ databases">
        <title>In-depth cultivation of the pig gut microbiome towards novel bacterial diversity and tailored functional studies.</title>
        <authorList>
            <person name="Wylensek D."/>
            <person name="Hitch T.C.A."/>
            <person name="Clavel T."/>
        </authorList>
    </citation>
    <scope>NUCLEOTIDE SEQUENCE</scope>
    <source>
        <strain evidence="5">RF-744-FAT-WT-3</strain>
    </source>
</reference>
<dbReference type="SMART" id="SM00422">
    <property type="entry name" value="HTH_MERR"/>
    <property type="match status" value="1"/>
</dbReference>
<gene>
    <name evidence="5" type="ORF">FYJ66_02555</name>
</gene>
<dbReference type="PANTHER" id="PTHR30204:SF94">
    <property type="entry name" value="HEAVY METAL-DEPENDENT TRANSCRIPTIONAL REGULATOR HI_0293-RELATED"/>
    <property type="match status" value="1"/>
</dbReference>
<dbReference type="SUPFAM" id="SSF46955">
    <property type="entry name" value="Putative DNA-binding domain"/>
    <property type="match status" value="1"/>
</dbReference>
<dbReference type="PANTHER" id="PTHR30204">
    <property type="entry name" value="REDOX-CYCLING DRUG-SENSING TRANSCRIPTIONAL ACTIVATOR SOXR"/>
    <property type="match status" value="1"/>
</dbReference>
<evidence type="ECO:0000256" key="2">
    <source>
        <dbReference type="ARBA" id="ARBA00023125"/>
    </source>
</evidence>
<evidence type="ECO:0000313" key="5">
    <source>
        <dbReference type="EMBL" id="MST68472.1"/>
    </source>
</evidence>
<dbReference type="GO" id="GO:0003677">
    <property type="term" value="F:DNA binding"/>
    <property type="evidence" value="ECO:0007669"/>
    <property type="project" value="UniProtKB-KW"/>
</dbReference>
<organism evidence="5">
    <name type="scientific">Baileyella intestinalis</name>
    <dbReference type="NCBI Taxonomy" id="2606709"/>
    <lineage>
        <taxon>Bacteria</taxon>
        <taxon>Bacillati</taxon>
        <taxon>Bacillota</taxon>
        <taxon>Clostridia</taxon>
        <taxon>Peptostreptococcales</taxon>
        <taxon>Anaerovoracaceae</taxon>
        <taxon>Baileyella</taxon>
    </lineage>
</organism>
<protein>
    <submittedName>
        <fullName evidence="5">MerR family transcriptional regulator</fullName>
    </submittedName>
</protein>
<dbReference type="CDD" id="cd00592">
    <property type="entry name" value="HTH_MerR-like"/>
    <property type="match status" value="1"/>
</dbReference>
<dbReference type="Pfam" id="PF00376">
    <property type="entry name" value="MerR"/>
    <property type="match status" value="1"/>
</dbReference>
<dbReference type="InterPro" id="IPR047057">
    <property type="entry name" value="MerR_fam"/>
</dbReference>
<comment type="caution">
    <text evidence="5">The sequence shown here is derived from an EMBL/GenBank/DDBJ whole genome shotgun (WGS) entry which is preliminary data.</text>
</comment>
<sequence length="270" mass="31634">MKAEELRIGDVSKMLQISDQMIRYYEKKGIIHPKRSEDGKYRIYSMADVFMLIDAIKYKEWGMNLGEIGSMVTGDYYKKVTEKLSEMESRLTNEIEYKSLYKTRMKQLKKKLRICRYNLGKYIVLEKEASEMFFCSKSDGDKYDRLISDEQMVSQIFDSRNISFFDNCVEFNDEGQTWWYKIDKTYYEGLKIKDSGNKKTVPKQLCLCTFVNMGEMGDFTGKLPREINGYIQDNGYNLAGVPRGIIIGRGYDESGSFKRMMEIEVPIEIE</sequence>
<dbReference type="InterPro" id="IPR009061">
    <property type="entry name" value="DNA-bd_dom_put_sf"/>
</dbReference>
<name>A0A6A8M548_9FIRM</name>
<evidence type="ECO:0000259" key="4">
    <source>
        <dbReference type="PROSITE" id="PS50937"/>
    </source>
</evidence>
<evidence type="ECO:0000256" key="3">
    <source>
        <dbReference type="ARBA" id="ARBA00023163"/>
    </source>
</evidence>
<dbReference type="EMBL" id="VUNB01000002">
    <property type="protein sequence ID" value="MST68472.1"/>
    <property type="molecule type" value="Genomic_DNA"/>
</dbReference>
<proteinExistence type="predicted"/>
<dbReference type="GO" id="GO:0003700">
    <property type="term" value="F:DNA-binding transcription factor activity"/>
    <property type="evidence" value="ECO:0007669"/>
    <property type="project" value="InterPro"/>
</dbReference>
<keyword evidence="2" id="KW-0238">DNA-binding</keyword>
<keyword evidence="3" id="KW-0804">Transcription</keyword>
<dbReference type="PROSITE" id="PS50937">
    <property type="entry name" value="HTH_MERR_2"/>
    <property type="match status" value="1"/>
</dbReference>
<feature type="domain" description="HTH merR-type" evidence="4">
    <location>
        <begin position="5"/>
        <end position="74"/>
    </location>
</feature>
<dbReference type="AlphaFoldDB" id="A0A6A8M548"/>
<keyword evidence="1" id="KW-0805">Transcription regulation</keyword>
<evidence type="ECO:0000256" key="1">
    <source>
        <dbReference type="ARBA" id="ARBA00023015"/>
    </source>
</evidence>